<reference evidence="10 11" key="2">
    <citation type="submission" date="2020-02" db="EMBL/GenBank/DDBJ databases">
        <title>The new genus of Enterobacteriales.</title>
        <authorList>
            <person name="Kim I.S."/>
        </authorList>
    </citation>
    <scope>NUCLEOTIDE SEQUENCE [LARGE SCALE GENOMIC DNA]</scope>
    <source>
        <strain evidence="10 11">SAP-6</strain>
    </source>
</reference>
<keyword evidence="7 8" id="KW-0472">Membrane</keyword>
<keyword evidence="6 8" id="KW-1133">Transmembrane helix</keyword>
<evidence type="ECO:0000256" key="2">
    <source>
        <dbReference type="ARBA" id="ARBA00022448"/>
    </source>
</evidence>
<comment type="subcellular location">
    <subcellularLocation>
        <location evidence="1">Cell inner membrane</location>
        <topology evidence="1">Multi-pass membrane protein</topology>
    </subcellularLocation>
    <subcellularLocation>
        <location evidence="8">Cell membrane</location>
        <topology evidence="8">Multi-pass membrane protein</topology>
    </subcellularLocation>
</comment>
<dbReference type="GO" id="GO:0055085">
    <property type="term" value="P:transmembrane transport"/>
    <property type="evidence" value="ECO:0007669"/>
    <property type="project" value="InterPro"/>
</dbReference>
<evidence type="ECO:0000256" key="4">
    <source>
        <dbReference type="ARBA" id="ARBA00022519"/>
    </source>
</evidence>
<evidence type="ECO:0000256" key="1">
    <source>
        <dbReference type="ARBA" id="ARBA00004429"/>
    </source>
</evidence>
<gene>
    <name evidence="10" type="ORF">GRH90_25180</name>
</gene>
<keyword evidence="5 8" id="KW-0812">Transmembrane</keyword>
<keyword evidence="4" id="KW-0997">Cell inner membrane</keyword>
<evidence type="ECO:0000256" key="5">
    <source>
        <dbReference type="ARBA" id="ARBA00022692"/>
    </source>
</evidence>
<dbReference type="Pfam" id="PF12911">
    <property type="entry name" value="OppC_N"/>
    <property type="match status" value="1"/>
</dbReference>
<evidence type="ECO:0000259" key="9">
    <source>
        <dbReference type="PROSITE" id="PS50928"/>
    </source>
</evidence>
<evidence type="ECO:0000313" key="11">
    <source>
        <dbReference type="Proteomes" id="UP000461443"/>
    </source>
</evidence>
<dbReference type="InterPro" id="IPR035906">
    <property type="entry name" value="MetI-like_sf"/>
</dbReference>
<keyword evidence="11" id="KW-1185">Reference proteome</keyword>
<organism evidence="10 11">
    <name type="scientific">Acerihabitans arboris</name>
    <dbReference type="NCBI Taxonomy" id="2691583"/>
    <lineage>
        <taxon>Bacteria</taxon>
        <taxon>Pseudomonadati</taxon>
        <taxon>Pseudomonadota</taxon>
        <taxon>Gammaproteobacteria</taxon>
        <taxon>Enterobacterales</taxon>
        <taxon>Pectobacteriaceae</taxon>
        <taxon>Acerihabitans</taxon>
    </lineage>
</organism>
<dbReference type="CDD" id="cd06261">
    <property type="entry name" value="TM_PBP2"/>
    <property type="match status" value="1"/>
</dbReference>
<evidence type="ECO:0000256" key="7">
    <source>
        <dbReference type="ARBA" id="ARBA00023136"/>
    </source>
</evidence>
<dbReference type="Gene3D" id="1.10.3720.10">
    <property type="entry name" value="MetI-like"/>
    <property type="match status" value="1"/>
</dbReference>
<dbReference type="InterPro" id="IPR050366">
    <property type="entry name" value="BP-dependent_transpt_permease"/>
</dbReference>
<reference evidence="10 11" key="1">
    <citation type="submission" date="2019-12" db="EMBL/GenBank/DDBJ databases">
        <authorList>
            <person name="Lee S.D."/>
        </authorList>
    </citation>
    <scope>NUCLEOTIDE SEQUENCE [LARGE SCALE GENOMIC DNA]</scope>
    <source>
        <strain evidence="10 11">SAP-6</strain>
    </source>
</reference>
<dbReference type="InterPro" id="IPR000515">
    <property type="entry name" value="MetI-like"/>
</dbReference>
<feature type="transmembrane region" description="Helical" evidence="8">
    <location>
        <begin position="235"/>
        <end position="253"/>
    </location>
</feature>
<dbReference type="EMBL" id="WUBS01000029">
    <property type="protein sequence ID" value="NDL66022.1"/>
    <property type="molecule type" value="Genomic_DNA"/>
</dbReference>
<evidence type="ECO:0000256" key="3">
    <source>
        <dbReference type="ARBA" id="ARBA00022475"/>
    </source>
</evidence>
<keyword evidence="2 8" id="KW-0813">Transport</keyword>
<dbReference type="GO" id="GO:0005886">
    <property type="term" value="C:plasma membrane"/>
    <property type="evidence" value="ECO:0007669"/>
    <property type="project" value="UniProtKB-SubCell"/>
</dbReference>
<feature type="transmembrane region" description="Helical" evidence="8">
    <location>
        <begin position="42"/>
        <end position="64"/>
    </location>
</feature>
<keyword evidence="3" id="KW-1003">Cell membrane</keyword>
<dbReference type="SUPFAM" id="SSF161098">
    <property type="entry name" value="MetI-like"/>
    <property type="match status" value="1"/>
</dbReference>
<protein>
    <submittedName>
        <fullName evidence="10">ABC transporter permease subunit</fullName>
    </submittedName>
</protein>
<dbReference type="PANTHER" id="PTHR43386">
    <property type="entry name" value="OLIGOPEPTIDE TRANSPORT SYSTEM PERMEASE PROTEIN APPC"/>
    <property type="match status" value="1"/>
</dbReference>
<dbReference type="AlphaFoldDB" id="A0A845SRQ2"/>
<dbReference type="RefSeq" id="WP_162368727.1">
    <property type="nucleotide sequence ID" value="NZ_WUBS01000029.1"/>
</dbReference>
<evidence type="ECO:0000313" key="10">
    <source>
        <dbReference type="EMBL" id="NDL66022.1"/>
    </source>
</evidence>
<evidence type="ECO:0000256" key="6">
    <source>
        <dbReference type="ARBA" id="ARBA00022989"/>
    </source>
</evidence>
<evidence type="ECO:0000256" key="8">
    <source>
        <dbReference type="RuleBase" id="RU363032"/>
    </source>
</evidence>
<feature type="domain" description="ABC transmembrane type-1" evidence="9">
    <location>
        <begin position="106"/>
        <end position="295"/>
    </location>
</feature>
<proteinExistence type="inferred from homology"/>
<name>A0A845SRQ2_9GAMM</name>
<dbReference type="InterPro" id="IPR025966">
    <property type="entry name" value="OppC_N"/>
</dbReference>
<dbReference type="PANTHER" id="PTHR43386:SF1">
    <property type="entry name" value="D,D-DIPEPTIDE TRANSPORT SYSTEM PERMEASE PROTEIN DDPC-RELATED"/>
    <property type="match status" value="1"/>
</dbReference>
<dbReference type="Pfam" id="PF00528">
    <property type="entry name" value="BPD_transp_1"/>
    <property type="match status" value="1"/>
</dbReference>
<comment type="similarity">
    <text evidence="8">Belongs to the binding-protein-dependent transport system permease family.</text>
</comment>
<dbReference type="Proteomes" id="UP000461443">
    <property type="component" value="Unassembled WGS sequence"/>
</dbReference>
<comment type="caution">
    <text evidence="10">The sequence shown here is derived from an EMBL/GenBank/DDBJ whole genome shotgun (WGS) entry which is preliminary data.</text>
</comment>
<sequence length="306" mass="33308">MADSPHSSSTLPNGLQEFLPLSGIGGPDRYGRAWFRFSRNPVAVLGLVMIVLVVFAALAAPWLAPYPQHVGSYVNFLQRHNPPSMAHWMGTDNVGRDIFTRVIYGYRVALLLVVGVLGISVPIGVALGILAAYFGGLTEKIIMNLNDMLLAVPPLVLALAIAAVLEPTLYNAMLAISFLWWNWHCRLVYRLAKSIVTEDYIEAAKLSGASHWHIISREILPNCIAAITVKTTLDAGFVILFGATLSFLGLGVQPPTPDLGTMVSAGANYLPEYWWESMLPGLAILFAILGFNLLGDGLRDFFDVEA</sequence>
<feature type="transmembrane region" description="Helical" evidence="8">
    <location>
        <begin position="273"/>
        <end position="294"/>
    </location>
</feature>
<feature type="transmembrane region" description="Helical" evidence="8">
    <location>
        <begin position="109"/>
        <end position="136"/>
    </location>
</feature>
<accession>A0A845SRQ2</accession>
<feature type="transmembrane region" description="Helical" evidence="8">
    <location>
        <begin position="148"/>
        <end position="165"/>
    </location>
</feature>
<dbReference type="PROSITE" id="PS50928">
    <property type="entry name" value="ABC_TM1"/>
    <property type="match status" value="1"/>
</dbReference>